<reference evidence="1 2" key="1">
    <citation type="submission" date="2020-08" db="EMBL/GenBank/DDBJ databases">
        <title>Sequencing the genomes of 1000 actinobacteria strains.</title>
        <authorList>
            <person name="Klenk H.-P."/>
        </authorList>
    </citation>
    <scope>NUCLEOTIDE SEQUENCE [LARGE SCALE GENOMIC DNA]</scope>
    <source>
        <strain evidence="1 2">DSM 23889</strain>
    </source>
</reference>
<sequence>MRASRTPEVDAVVVGAGPNGLVAAVRLAEAGLRVLVLEAAEQAGGGLRSAEVTLPGFVHDLGATVHALGLASPAMRALALTEPGPDGRAALELVHPPTPLGHAIDAGRSALLHRSVDVTADGLGRDGRAWRGMLARLSANWPGLASSVLDATRLPPHDLGALLGFGVRGVWPAALVGRTVLRDEPARALLAGLAAHAAVPLSQPLTTGIGLMLGGLAHGVGWPVARGGSQRVADALVARLRAAGGELRTGHRVAALTELPSARVTLLDLTPRQVLAITGDALPAREARRLARWRYGAGVFAAHWALDGPVPWADPALAGAGTVHIGTSGQIARTEREAARGRHVDDPWVLAVQATVADPTRAPVGKHTLWAYCRVPNGSPVDALPHLERQLERVAPGFRDRVLAVHPMGPAALEAWNANLVGGDIGGGATDLRQLAARPRLSLTPWAMNAPGLYLCSSSTLPGGGVHGMGGWNAAGAALARLGARSGESA</sequence>
<dbReference type="Proteomes" id="UP000552883">
    <property type="component" value="Unassembled WGS sequence"/>
</dbReference>
<dbReference type="EMBL" id="JACHBS010000001">
    <property type="protein sequence ID" value="MBB5617557.1"/>
    <property type="molecule type" value="Genomic_DNA"/>
</dbReference>
<organism evidence="1 2">
    <name type="scientific">Microcella frigidaquae</name>
    <dbReference type="NCBI Taxonomy" id="424758"/>
    <lineage>
        <taxon>Bacteria</taxon>
        <taxon>Bacillati</taxon>
        <taxon>Actinomycetota</taxon>
        <taxon>Actinomycetes</taxon>
        <taxon>Micrococcales</taxon>
        <taxon>Microbacteriaceae</taxon>
        <taxon>Microcella</taxon>
    </lineage>
</organism>
<dbReference type="OrthoDB" id="833207at2"/>
<dbReference type="RefSeq" id="WP_153983044.1">
    <property type="nucleotide sequence ID" value="NZ_BAAANZ010000017.1"/>
</dbReference>
<evidence type="ECO:0000313" key="1">
    <source>
        <dbReference type="EMBL" id="MBB5617557.1"/>
    </source>
</evidence>
<comment type="caution">
    <text evidence="1">The sequence shown here is derived from an EMBL/GenBank/DDBJ whole genome shotgun (WGS) entry which is preliminary data.</text>
</comment>
<gene>
    <name evidence="1" type="ORF">BJ959_001053</name>
</gene>
<dbReference type="PRINTS" id="PR00411">
    <property type="entry name" value="PNDRDTASEI"/>
</dbReference>
<dbReference type="AlphaFoldDB" id="A0A840XL30"/>
<name>A0A840XL30_9MICO</name>
<protein>
    <submittedName>
        <fullName evidence="1">Phytoene dehydrogenase-like protein</fullName>
    </submittedName>
</protein>
<dbReference type="PANTHER" id="PTHR10668:SF105">
    <property type="entry name" value="DEHYDROGENASE-RELATED"/>
    <property type="match status" value="1"/>
</dbReference>
<accession>A0A840XL30</accession>
<dbReference type="InterPro" id="IPR036188">
    <property type="entry name" value="FAD/NAD-bd_sf"/>
</dbReference>
<dbReference type="Gene3D" id="3.50.50.60">
    <property type="entry name" value="FAD/NAD(P)-binding domain"/>
    <property type="match status" value="1"/>
</dbReference>
<dbReference type="PANTHER" id="PTHR10668">
    <property type="entry name" value="PHYTOENE DEHYDROGENASE"/>
    <property type="match status" value="1"/>
</dbReference>
<dbReference type="SUPFAM" id="SSF51905">
    <property type="entry name" value="FAD/NAD(P)-binding domain"/>
    <property type="match status" value="1"/>
</dbReference>
<evidence type="ECO:0000313" key="2">
    <source>
        <dbReference type="Proteomes" id="UP000552883"/>
    </source>
</evidence>
<dbReference type="Pfam" id="PF13450">
    <property type="entry name" value="NAD_binding_8"/>
    <property type="match status" value="1"/>
</dbReference>
<keyword evidence="2" id="KW-1185">Reference proteome</keyword>
<proteinExistence type="predicted"/>